<protein>
    <recommendedName>
        <fullName evidence="3">Kinetochore protein SPC25</fullName>
    </recommendedName>
</protein>
<comment type="caution">
    <text evidence="1">The sequence shown here is derived from an EMBL/GenBank/DDBJ whole genome shotgun (WGS) entry which is preliminary data.</text>
</comment>
<accession>A0AAV2YBM1</accession>
<reference evidence="1" key="2">
    <citation type="journal article" date="2023" name="Microbiol Resour">
        <title>Decontamination and Annotation of the Draft Genome Sequence of the Oomycete Lagenidium giganteum ARSEF 373.</title>
        <authorList>
            <person name="Morgan W.R."/>
            <person name="Tartar A."/>
        </authorList>
    </citation>
    <scope>NUCLEOTIDE SEQUENCE</scope>
    <source>
        <strain evidence="1">ARSEF 373</strain>
    </source>
</reference>
<gene>
    <name evidence="1" type="ORF">N0F65_013064</name>
</gene>
<evidence type="ECO:0000313" key="1">
    <source>
        <dbReference type="EMBL" id="DAZ92902.1"/>
    </source>
</evidence>
<evidence type="ECO:0000313" key="2">
    <source>
        <dbReference type="Proteomes" id="UP001146120"/>
    </source>
</evidence>
<reference evidence="1" key="1">
    <citation type="submission" date="2022-11" db="EMBL/GenBank/DDBJ databases">
        <authorList>
            <person name="Morgan W.R."/>
            <person name="Tartar A."/>
        </authorList>
    </citation>
    <scope>NUCLEOTIDE SEQUENCE</scope>
    <source>
        <strain evidence="1">ARSEF 373</strain>
    </source>
</reference>
<dbReference type="AlphaFoldDB" id="A0AAV2YBM1"/>
<keyword evidence="2" id="KW-1185">Reference proteome</keyword>
<dbReference type="EMBL" id="DAKRPA010000368">
    <property type="protein sequence ID" value="DAZ92902.1"/>
    <property type="molecule type" value="Genomic_DNA"/>
</dbReference>
<proteinExistence type="predicted"/>
<dbReference type="Proteomes" id="UP001146120">
    <property type="component" value="Unassembled WGS sequence"/>
</dbReference>
<sequence length="323" mass="36728">MATTLVENLYATSIERNVAGKTTNEHEFAAALQALHRLENEYMSKQAKQNLLDKLAHVADEDDLKDMMQAKADSKVLYMQRKALLDAAVKERMELTHRISQLARAVRADKEKLLEVERAGAAHSEDMARLTAEWKELQKRNAQRKAALQIASQGHVLTMNDEEDCHRVLEQQTASIQALHESRKKLEDTKMDLTTSTKQMAEMVAEVTQENTLRSGDLEAKQREEELLALGHMQKWYDDMRQVLQAVSSVEIVQVTSDFLELRVLDHHGVRCFFENDSLSLRHVEFLPSALDANDLVTADLRAFLSAYKQRLMATPTKAIESN</sequence>
<organism evidence="1 2">
    <name type="scientific">Lagenidium giganteum</name>
    <dbReference type="NCBI Taxonomy" id="4803"/>
    <lineage>
        <taxon>Eukaryota</taxon>
        <taxon>Sar</taxon>
        <taxon>Stramenopiles</taxon>
        <taxon>Oomycota</taxon>
        <taxon>Peronosporomycetes</taxon>
        <taxon>Pythiales</taxon>
        <taxon>Pythiaceae</taxon>
    </lineage>
</organism>
<evidence type="ECO:0008006" key="3">
    <source>
        <dbReference type="Google" id="ProtNLM"/>
    </source>
</evidence>
<name>A0AAV2YBM1_9STRA</name>